<dbReference type="SUPFAM" id="SSF48726">
    <property type="entry name" value="Immunoglobulin"/>
    <property type="match status" value="1"/>
</dbReference>
<dbReference type="Proteomes" id="UP000683360">
    <property type="component" value="Unassembled WGS sequence"/>
</dbReference>
<comment type="caution">
    <text evidence="2">The sequence shown here is derived from an EMBL/GenBank/DDBJ whole genome shotgun (WGS) entry which is preliminary data.</text>
</comment>
<keyword evidence="1" id="KW-0472">Membrane</keyword>
<organism evidence="2 3">
    <name type="scientific">Mytilus edulis</name>
    <name type="common">Blue mussel</name>
    <dbReference type="NCBI Taxonomy" id="6550"/>
    <lineage>
        <taxon>Eukaryota</taxon>
        <taxon>Metazoa</taxon>
        <taxon>Spiralia</taxon>
        <taxon>Lophotrochozoa</taxon>
        <taxon>Mollusca</taxon>
        <taxon>Bivalvia</taxon>
        <taxon>Autobranchia</taxon>
        <taxon>Pteriomorphia</taxon>
        <taxon>Mytilida</taxon>
        <taxon>Mytiloidea</taxon>
        <taxon>Mytilidae</taxon>
        <taxon>Mytilinae</taxon>
        <taxon>Mytilus</taxon>
    </lineage>
</organism>
<evidence type="ECO:0000313" key="2">
    <source>
        <dbReference type="EMBL" id="CAG2249569.1"/>
    </source>
</evidence>
<accession>A0A8S3V720</accession>
<feature type="transmembrane region" description="Helical" evidence="1">
    <location>
        <begin position="335"/>
        <end position="357"/>
    </location>
</feature>
<keyword evidence="3" id="KW-1185">Reference proteome</keyword>
<keyword evidence="1" id="KW-0812">Transmembrane</keyword>
<keyword evidence="1" id="KW-1133">Transmembrane helix</keyword>
<evidence type="ECO:0000256" key="1">
    <source>
        <dbReference type="SAM" id="Phobius"/>
    </source>
</evidence>
<evidence type="ECO:0008006" key="4">
    <source>
        <dbReference type="Google" id="ProtNLM"/>
    </source>
</evidence>
<gene>
    <name evidence="2" type="ORF">MEDL_61303</name>
</gene>
<proteinExistence type="predicted"/>
<dbReference type="AlphaFoldDB" id="A0A8S3V720"/>
<dbReference type="OrthoDB" id="10012075at2759"/>
<dbReference type="InterPro" id="IPR013783">
    <property type="entry name" value="Ig-like_fold"/>
</dbReference>
<reference evidence="2" key="1">
    <citation type="submission" date="2021-03" db="EMBL/GenBank/DDBJ databases">
        <authorList>
            <person name="Bekaert M."/>
        </authorList>
    </citation>
    <scope>NUCLEOTIDE SEQUENCE</scope>
</reference>
<sequence>MSWFSLYTCCTCYINAEFTTHTTVYVLKWKSAVLKCQVHYNGNFFWEGPDGENDSVLYTSMLEINPKFSSKLKIVGNILNGEYNMQINNVTEKEEGIYVCANYKNSTLHTTVVTLIMQDPPTIRIIINMTNRILRCEPDGIPRNYRYYRWQHFSAYGQLIRLLLNNQTIQMDQNSANIDNFKLSGIYVCSATNGVADIHGSTVQTGKVSVRLRDKPRFVAATENIQYGQIGTEINLYVSVYCYPEFSSVNILTSDFCCFNETKYQLVTDYNITVSSFDQSVRMKGYKISLQGFTLTETDFTTYNFSIENEIGDETFSVKLMSRDSLLKSQSGYEAGWLLMGCIVGGIVICSIASNIYCHLKRKTRVNVMLETYPEEHYDEIGTINYNHEVFEPTTDVTQENNSMLRVTGDTSIPLGVQSESSEESSLERLTRFSQSGDGYENPYHSINPENIEMHPYSSIVSNIYQNTIIFPARAETKNIRESISEEETSKNPWLIIYIKKQ</sequence>
<protein>
    <recommendedName>
        <fullName evidence="4">Ig-like domain-containing protein</fullName>
    </recommendedName>
</protein>
<name>A0A8S3V720_MYTED</name>
<dbReference type="InterPro" id="IPR036179">
    <property type="entry name" value="Ig-like_dom_sf"/>
</dbReference>
<dbReference type="EMBL" id="CAJPWZ010002975">
    <property type="protein sequence ID" value="CAG2249569.1"/>
    <property type="molecule type" value="Genomic_DNA"/>
</dbReference>
<evidence type="ECO:0000313" key="3">
    <source>
        <dbReference type="Proteomes" id="UP000683360"/>
    </source>
</evidence>
<dbReference type="Gene3D" id="2.60.40.10">
    <property type="entry name" value="Immunoglobulins"/>
    <property type="match status" value="1"/>
</dbReference>